<comment type="caution">
    <text evidence="1">The sequence shown here is derived from an EMBL/GenBank/DDBJ whole genome shotgun (WGS) entry which is preliminary data.</text>
</comment>
<keyword evidence="2" id="KW-1185">Reference proteome</keyword>
<accession>A0A565C342</accession>
<dbReference type="EMBL" id="CABITT030000006">
    <property type="protein sequence ID" value="VVB07978.1"/>
    <property type="molecule type" value="Genomic_DNA"/>
</dbReference>
<name>A0A565C342_9BRAS</name>
<dbReference type="PANTHER" id="PTHR48478">
    <property type="entry name" value="LECTIN-LIKE"/>
    <property type="match status" value="1"/>
</dbReference>
<dbReference type="Pfam" id="PF14299">
    <property type="entry name" value="PP2"/>
    <property type="match status" value="1"/>
</dbReference>
<evidence type="ECO:0000313" key="2">
    <source>
        <dbReference type="Proteomes" id="UP000489600"/>
    </source>
</evidence>
<dbReference type="GO" id="GO:0030246">
    <property type="term" value="F:carbohydrate binding"/>
    <property type="evidence" value="ECO:0007669"/>
    <property type="project" value="InterPro"/>
</dbReference>
<organism evidence="1 2">
    <name type="scientific">Arabis nemorensis</name>
    <dbReference type="NCBI Taxonomy" id="586526"/>
    <lineage>
        <taxon>Eukaryota</taxon>
        <taxon>Viridiplantae</taxon>
        <taxon>Streptophyta</taxon>
        <taxon>Embryophyta</taxon>
        <taxon>Tracheophyta</taxon>
        <taxon>Spermatophyta</taxon>
        <taxon>Magnoliopsida</taxon>
        <taxon>eudicotyledons</taxon>
        <taxon>Gunneridae</taxon>
        <taxon>Pentapetalae</taxon>
        <taxon>rosids</taxon>
        <taxon>malvids</taxon>
        <taxon>Brassicales</taxon>
        <taxon>Brassicaceae</taxon>
        <taxon>Arabideae</taxon>
        <taxon>Arabis</taxon>
    </lineage>
</organism>
<dbReference type="InterPro" id="IPR025886">
    <property type="entry name" value="PP2-like"/>
</dbReference>
<evidence type="ECO:0000313" key="1">
    <source>
        <dbReference type="EMBL" id="VVB07978.1"/>
    </source>
</evidence>
<reference evidence="1" key="1">
    <citation type="submission" date="2019-07" db="EMBL/GenBank/DDBJ databases">
        <authorList>
            <person name="Dittberner H."/>
        </authorList>
    </citation>
    <scope>NUCLEOTIDE SEQUENCE [LARGE SCALE GENOMIC DNA]</scope>
</reference>
<dbReference type="PANTHER" id="PTHR48478:SF1">
    <property type="entry name" value="LECTIN-LIKE"/>
    <property type="match status" value="1"/>
</dbReference>
<dbReference type="InterPro" id="IPR052147">
    <property type="entry name" value="PP2-like/Lectin"/>
</dbReference>
<proteinExistence type="predicted"/>
<dbReference type="Proteomes" id="UP000489600">
    <property type="component" value="Unassembled WGS sequence"/>
</dbReference>
<gene>
    <name evidence="1" type="ORF">ANE_LOCUS18422</name>
</gene>
<dbReference type="AlphaFoldDB" id="A0A565C342"/>
<protein>
    <submittedName>
        <fullName evidence="1">Uncharacterized protein</fullName>
    </submittedName>
</protein>
<dbReference type="OrthoDB" id="1107584at2759"/>
<sequence length="124" mass="14415">MFSEAAIEVAKMVICYDLQVCGEFYARELTSGKRYEVVFVVKVEDTMSRFDILAKTQLMVPEKELQEQELQFVDLIKNEWIEIRVGAFVARPHKEKIAFYLYQDGSEQKMTGLLIKSAIIRLIN</sequence>